<evidence type="ECO:0000259" key="3">
    <source>
        <dbReference type="PROSITE" id="PS00036"/>
    </source>
</evidence>
<feature type="transmembrane region" description="Helical" evidence="2">
    <location>
        <begin position="704"/>
        <end position="724"/>
    </location>
</feature>
<organism evidence="4 5">
    <name type="scientific">Rotaria sordida</name>
    <dbReference type="NCBI Taxonomy" id="392033"/>
    <lineage>
        <taxon>Eukaryota</taxon>
        <taxon>Metazoa</taxon>
        <taxon>Spiralia</taxon>
        <taxon>Gnathifera</taxon>
        <taxon>Rotifera</taxon>
        <taxon>Eurotatoria</taxon>
        <taxon>Bdelloidea</taxon>
        <taxon>Philodinida</taxon>
        <taxon>Philodinidae</taxon>
        <taxon>Rotaria</taxon>
    </lineage>
</organism>
<dbReference type="CDD" id="cd14809">
    <property type="entry name" value="bZIP_AUREO-like"/>
    <property type="match status" value="1"/>
</dbReference>
<feature type="transmembrane region" description="Helical" evidence="2">
    <location>
        <begin position="653"/>
        <end position="673"/>
    </location>
</feature>
<dbReference type="OrthoDB" id="8931646at2759"/>
<dbReference type="GO" id="GO:0006986">
    <property type="term" value="P:response to unfolded protein"/>
    <property type="evidence" value="ECO:0007669"/>
    <property type="project" value="InterPro"/>
</dbReference>
<keyword evidence="2" id="KW-0812">Transmembrane</keyword>
<dbReference type="GO" id="GO:0000981">
    <property type="term" value="F:DNA-binding transcription factor activity, RNA polymerase II-specific"/>
    <property type="evidence" value="ECO:0007669"/>
    <property type="project" value="TreeGrafter"/>
</dbReference>
<gene>
    <name evidence="4" type="ORF">RFH988_LOCUS27909</name>
</gene>
<keyword evidence="2" id="KW-1133">Transmembrane helix</keyword>
<feature type="transmembrane region" description="Helical" evidence="2">
    <location>
        <begin position="616"/>
        <end position="641"/>
    </location>
</feature>
<dbReference type="Proteomes" id="UP000663882">
    <property type="component" value="Unassembled WGS sequence"/>
</dbReference>
<reference evidence="4" key="1">
    <citation type="submission" date="2021-02" db="EMBL/GenBank/DDBJ databases">
        <authorList>
            <person name="Nowell W R."/>
        </authorList>
    </citation>
    <scope>NUCLEOTIDE SEQUENCE</scope>
</reference>
<dbReference type="EMBL" id="CAJNOO010002412">
    <property type="protein sequence ID" value="CAF1265509.1"/>
    <property type="molecule type" value="Genomic_DNA"/>
</dbReference>
<dbReference type="InterPro" id="IPR046347">
    <property type="entry name" value="bZIP_sf"/>
</dbReference>
<evidence type="ECO:0000256" key="2">
    <source>
        <dbReference type="SAM" id="Phobius"/>
    </source>
</evidence>
<dbReference type="AlphaFoldDB" id="A0A815B670"/>
<accession>A0A815B670</accession>
<feature type="compositionally biased region" description="Low complexity" evidence="1">
    <location>
        <begin position="106"/>
        <end position="127"/>
    </location>
</feature>
<dbReference type="GO" id="GO:0005634">
    <property type="term" value="C:nucleus"/>
    <property type="evidence" value="ECO:0007669"/>
    <property type="project" value="TreeGrafter"/>
</dbReference>
<feature type="region of interest" description="Disordered" evidence="1">
    <location>
        <begin position="338"/>
        <end position="392"/>
    </location>
</feature>
<feature type="region of interest" description="Disordered" evidence="1">
    <location>
        <begin position="106"/>
        <end position="135"/>
    </location>
</feature>
<keyword evidence="2" id="KW-0472">Membrane</keyword>
<sequence length="734" mass="83047">MIGFSQANDLMGMFPPVNLKDRPMTEWSDQSSSTNVFCDEIDEIMKHEQEQDVILIDDPLYVTPLDFDIDSISDLLENHPSTGIISNFTQQLDINDLPTTSTTFTNRNTNTNNNNNNNNNINAQSNTPATSGYSSSDISPKFITLSINNNHCKQFVQSNNLNHPSYLQQQQQQQQQENSILGRPHPFEIQSNTNGPSDVKRFRSASMNDGPTSQQNKFDSHLFEPCRLRSATYVNPSSYQNKATLPTDVSSNPIWSIVNCVRPVPNSFPEVENQEEPVRRNRNLSSSFSVPSTIHERNQTRFPNEINIQSQTLYSINQSAKEESTFKNRKRLSLVDFPVEEIKDDPSSPTGTVEQQSEPDLWSDIEQNSSDHMQDNDITSDDETTVSTSLRQASEMNSSSSLFWQYNVQSKGPKTKRILYLKERDPHLYREFSDPVYQIKLTQTKGQTFNKLRKGDGNDVTPNPMKLYQLGKQIRDLSNNSSSVYHGIYHVDHHINSNDTSEVKKQKNKIASRACRLRKKAQHEANKLKLHGLNEEHKSLNDIIAAIKLVILKRYHNGQLSSPSSSPTQSLEAILDQIIAKKYGQPVAGNSDGFVQTIINDMERLYTVKEQRLHNVAAACAILIVLLICTGTFIGISIGILNNVVLATMTVGVIYLISTMFSTFVVAIMYTILNSERKQSHCSTLEILTDELCSSQSIHLSYSFILGSLFVTLSFITSVLWLFLQEKQRKFVRH</sequence>
<dbReference type="SUPFAM" id="SSF57959">
    <property type="entry name" value="Leucine zipper domain"/>
    <property type="match status" value="1"/>
</dbReference>
<evidence type="ECO:0000313" key="4">
    <source>
        <dbReference type="EMBL" id="CAF1265509.1"/>
    </source>
</evidence>
<dbReference type="InterPro" id="IPR039165">
    <property type="entry name" value="CREBRF"/>
</dbReference>
<evidence type="ECO:0000256" key="1">
    <source>
        <dbReference type="SAM" id="MobiDB-lite"/>
    </source>
</evidence>
<proteinExistence type="predicted"/>
<protein>
    <recommendedName>
        <fullName evidence="3">BZIP domain-containing protein</fullName>
    </recommendedName>
</protein>
<dbReference type="PROSITE" id="PS00036">
    <property type="entry name" value="BZIP_BASIC"/>
    <property type="match status" value="1"/>
</dbReference>
<dbReference type="InterPro" id="IPR004827">
    <property type="entry name" value="bZIP"/>
</dbReference>
<comment type="caution">
    <text evidence="4">The sequence shown here is derived from an EMBL/GenBank/DDBJ whole genome shotgun (WGS) entry which is preliminary data.</text>
</comment>
<feature type="compositionally biased region" description="Polar residues" evidence="1">
    <location>
        <begin position="205"/>
        <end position="217"/>
    </location>
</feature>
<dbReference type="GO" id="GO:0000977">
    <property type="term" value="F:RNA polymerase II transcription regulatory region sequence-specific DNA binding"/>
    <property type="evidence" value="ECO:0007669"/>
    <property type="project" value="TreeGrafter"/>
</dbReference>
<name>A0A815B670_9BILA</name>
<evidence type="ECO:0000313" key="5">
    <source>
        <dbReference type="Proteomes" id="UP000663882"/>
    </source>
</evidence>
<feature type="domain" description="BZIP" evidence="3">
    <location>
        <begin position="504"/>
        <end position="518"/>
    </location>
</feature>
<dbReference type="PANTHER" id="PTHR21552">
    <property type="entry name" value="ADULT RETINA PROTEIN"/>
    <property type="match status" value="1"/>
</dbReference>
<dbReference type="Gene3D" id="1.20.140.150">
    <property type="match status" value="1"/>
</dbReference>
<dbReference type="PANTHER" id="PTHR21552:SF2">
    <property type="entry name" value="CREB3 REGULATORY FACTOR"/>
    <property type="match status" value="1"/>
</dbReference>
<feature type="compositionally biased region" description="Polar residues" evidence="1">
    <location>
        <begin position="347"/>
        <end position="358"/>
    </location>
</feature>
<feature type="region of interest" description="Disordered" evidence="1">
    <location>
        <begin position="184"/>
        <end position="218"/>
    </location>
</feature>